<organism evidence="4 5">
    <name type="scientific">Paraphaeosphaeria minitans</name>
    <dbReference type="NCBI Taxonomy" id="565426"/>
    <lineage>
        <taxon>Eukaryota</taxon>
        <taxon>Fungi</taxon>
        <taxon>Dikarya</taxon>
        <taxon>Ascomycota</taxon>
        <taxon>Pezizomycotina</taxon>
        <taxon>Dothideomycetes</taxon>
        <taxon>Pleosporomycetidae</taxon>
        <taxon>Pleosporales</taxon>
        <taxon>Massarineae</taxon>
        <taxon>Didymosphaeriaceae</taxon>
        <taxon>Paraphaeosphaeria</taxon>
    </lineage>
</organism>
<protein>
    <submittedName>
        <fullName evidence="4">Uncharacterized protein</fullName>
    </submittedName>
</protein>
<dbReference type="Proteomes" id="UP000756921">
    <property type="component" value="Unassembled WGS sequence"/>
</dbReference>
<dbReference type="Pfam" id="PF11807">
    <property type="entry name" value="UstYa"/>
    <property type="match status" value="1"/>
</dbReference>
<comment type="caution">
    <text evidence="4">The sequence shown here is derived from an EMBL/GenBank/DDBJ whole genome shotgun (WGS) entry which is preliminary data.</text>
</comment>
<dbReference type="PANTHER" id="PTHR33365">
    <property type="entry name" value="YALI0B05434P"/>
    <property type="match status" value="1"/>
</dbReference>
<accession>A0A9P6KLK4</accession>
<comment type="similarity">
    <text evidence="2">Belongs to the ustYa family.</text>
</comment>
<dbReference type="OrthoDB" id="3687641at2759"/>
<evidence type="ECO:0000256" key="1">
    <source>
        <dbReference type="ARBA" id="ARBA00004685"/>
    </source>
</evidence>
<dbReference type="PANTHER" id="PTHR33365:SF4">
    <property type="entry name" value="CYCLOCHLOROTINE BIOSYNTHESIS PROTEIN O"/>
    <property type="match status" value="1"/>
</dbReference>
<proteinExistence type="inferred from homology"/>
<feature type="transmembrane region" description="Helical" evidence="3">
    <location>
        <begin position="48"/>
        <end position="70"/>
    </location>
</feature>
<sequence length="265" mass="30291">MQTNIATVEKQTQDDVEYDDFSSQDGETTSFLNRDLIKETARRKGMTYLLLANLFMFTMSMLTLICAIYSQRSQSTYSAARLMDEFGVFSPAMNVVEYKEVEFKLPSPVNSSKYVGVSQEVNNAWLDIAYVPDQMVSVDDFPKLKKPMDSVKVKDPKSDETGYRVGLEVFHQLQCLNLLRMATYPEHYTKLQSDEASKPEDVRAYLNHCVEILRTKLMCASDVSVFTYHAMPGQQAPMPDYDSKHVCRNFDKIKQWATDNAMPAL</sequence>
<keyword evidence="3" id="KW-1133">Transmembrane helix</keyword>
<dbReference type="EMBL" id="WJXW01000013">
    <property type="protein sequence ID" value="KAF9730930.1"/>
    <property type="molecule type" value="Genomic_DNA"/>
</dbReference>
<evidence type="ECO:0000313" key="5">
    <source>
        <dbReference type="Proteomes" id="UP000756921"/>
    </source>
</evidence>
<name>A0A9P6KLK4_9PLEO</name>
<reference evidence="4" key="1">
    <citation type="journal article" date="2020" name="Mol. Plant Microbe Interact.">
        <title>Genome Sequence of the Biocontrol Agent Coniothyrium minitans strain Conio (IMI 134523).</title>
        <authorList>
            <person name="Patel D."/>
            <person name="Shittu T.A."/>
            <person name="Baroncelli R."/>
            <person name="Muthumeenakshi S."/>
            <person name="Osborne T.H."/>
            <person name="Janganan T.K."/>
            <person name="Sreenivasaprasad S."/>
        </authorList>
    </citation>
    <scope>NUCLEOTIDE SEQUENCE</scope>
    <source>
        <strain evidence="4">Conio</strain>
    </source>
</reference>
<gene>
    <name evidence="4" type="ORF">PMIN01_10888</name>
</gene>
<keyword evidence="5" id="KW-1185">Reference proteome</keyword>
<evidence type="ECO:0000256" key="2">
    <source>
        <dbReference type="ARBA" id="ARBA00035112"/>
    </source>
</evidence>
<keyword evidence="3" id="KW-0472">Membrane</keyword>
<dbReference type="InterPro" id="IPR021765">
    <property type="entry name" value="UstYa-like"/>
</dbReference>
<keyword evidence="3" id="KW-0812">Transmembrane</keyword>
<dbReference type="GO" id="GO:0043386">
    <property type="term" value="P:mycotoxin biosynthetic process"/>
    <property type="evidence" value="ECO:0007669"/>
    <property type="project" value="InterPro"/>
</dbReference>
<evidence type="ECO:0000256" key="3">
    <source>
        <dbReference type="SAM" id="Phobius"/>
    </source>
</evidence>
<comment type="pathway">
    <text evidence="1">Mycotoxin biosynthesis.</text>
</comment>
<dbReference type="AlphaFoldDB" id="A0A9P6KLK4"/>
<evidence type="ECO:0000313" key="4">
    <source>
        <dbReference type="EMBL" id="KAF9730930.1"/>
    </source>
</evidence>